<name>A0A3G5AAE3_9VIRU</name>
<dbReference type="EMBL" id="MK072401">
    <property type="protein sequence ID" value="AYV84210.1"/>
    <property type="molecule type" value="Genomic_DNA"/>
</dbReference>
<accession>A0A3G5AAE3</accession>
<proteinExistence type="predicted"/>
<sequence>MSQVHNSEVKIKNIDEINDIISGIDWVLNDSLKSIKLFDLDYDHTKNPGAKIKNLKVPKSLLETKMPIEKNDRVGIFAEDDLLTELIRGDTIGDFLKAIAKGLKSKPNRNNEAICEYVNLRISNFCKEMQLKLTKDFEDGKLKYSDLLGDHIFFEAGLKRENGIWTYRTGS</sequence>
<gene>
    <name evidence="1" type="ORF">Hyperionvirus19_34</name>
</gene>
<organism evidence="1">
    <name type="scientific">Hyperionvirus sp</name>
    <dbReference type="NCBI Taxonomy" id="2487770"/>
    <lineage>
        <taxon>Viruses</taxon>
        <taxon>Varidnaviria</taxon>
        <taxon>Bamfordvirae</taxon>
        <taxon>Nucleocytoviricota</taxon>
        <taxon>Megaviricetes</taxon>
        <taxon>Imitervirales</taxon>
        <taxon>Mimiviridae</taxon>
        <taxon>Klosneuvirinae</taxon>
    </lineage>
</organism>
<evidence type="ECO:0000313" key="1">
    <source>
        <dbReference type="EMBL" id="AYV84210.1"/>
    </source>
</evidence>
<protein>
    <submittedName>
        <fullName evidence="1">Uncharacterized protein</fullName>
    </submittedName>
</protein>
<reference evidence="1" key="1">
    <citation type="submission" date="2018-10" db="EMBL/GenBank/DDBJ databases">
        <title>Hidden diversity of soil giant viruses.</title>
        <authorList>
            <person name="Schulz F."/>
            <person name="Alteio L."/>
            <person name="Goudeau D."/>
            <person name="Ryan E.M."/>
            <person name="Malmstrom R.R."/>
            <person name="Blanchard J."/>
            <person name="Woyke T."/>
        </authorList>
    </citation>
    <scope>NUCLEOTIDE SEQUENCE</scope>
    <source>
        <strain evidence="1">HYV1</strain>
    </source>
</reference>